<feature type="transmembrane region" description="Helical" evidence="9">
    <location>
        <begin position="46"/>
        <end position="63"/>
    </location>
</feature>
<dbReference type="CDD" id="cd00082">
    <property type="entry name" value="HisKA"/>
    <property type="match status" value="1"/>
</dbReference>
<dbReference type="InterPro" id="IPR003594">
    <property type="entry name" value="HATPase_dom"/>
</dbReference>
<comment type="caution">
    <text evidence="11">The sequence shown here is derived from an EMBL/GenBank/DDBJ whole genome shotgun (WGS) entry which is preliminary data.</text>
</comment>
<comment type="catalytic activity">
    <reaction evidence="1">
        <text>ATP + protein L-histidine = ADP + protein N-phospho-L-histidine.</text>
        <dbReference type="EC" id="2.7.13.3"/>
    </reaction>
</comment>
<dbReference type="SMART" id="SM00387">
    <property type="entry name" value="HATPase_c"/>
    <property type="match status" value="1"/>
</dbReference>
<dbReference type="InterPro" id="IPR003661">
    <property type="entry name" value="HisK_dim/P_dom"/>
</dbReference>
<dbReference type="PANTHER" id="PTHR43065">
    <property type="entry name" value="SENSOR HISTIDINE KINASE"/>
    <property type="match status" value="1"/>
</dbReference>
<feature type="transmembrane region" description="Helical" evidence="9">
    <location>
        <begin position="69"/>
        <end position="88"/>
    </location>
</feature>
<dbReference type="PANTHER" id="PTHR43065:SF10">
    <property type="entry name" value="PEROXIDE STRESS-ACTIVATED HISTIDINE KINASE MAK3"/>
    <property type="match status" value="1"/>
</dbReference>
<evidence type="ECO:0000256" key="2">
    <source>
        <dbReference type="ARBA" id="ARBA00012438"/>
    </source>
</evidence>
<evidence type="ECO:0000256" key="6">
    <source>
        <dbReference type="ARBA" id="ARBA00022777"/>
    </source>
</evidence>
<keyword evidence="4" id="KW-0808">Transferase</keyword>
<dbReference type="Pfam" id="PF02518">
    <property type="entry name" value="HATPase_c"/>
    <property type="match status" value="1"/>
</dbReference>
<dbReference type="InterPro" id="IPR036097">
    <property type="entry name" value="HisK_dim/P_sf"/>
</dbReference>
<dbReference type="RefSeq" id="WP_339587939.1">
    <property type="nucleotide sequence ID" value="NZ_JBBHJZ010000003.1"/>
</dbReference>
<evidence type="ECO:0000256" key="5">
    <source>
        <dbReference type="ARBA" id="ARBA00022741"/>
    </source>
</evidence>
<dbReference type="PRINTS" id="PR00344">
    <property type="entry name" value="BCTRLSENSOR"/>
</dbReference>
<evidence type="ECO:0000256" key="4">
    <source>
        <dbReference type="ARBA" id="ARBA00022679"/>
    </source>
</evidence>
<sequence>MRQVFTLWPSEEAITSDGGLDADGMPLWASRNKERPRPPRWTRPDTRRLAVFALILAASALLAPQLSDAPLATLLVAGVAIVLAAIGLRAHRRAIGALNEQLDGSRRWNEMLFERTGIALWREDWTVVRDEVLKLLRSGVKDMQAHYATRPDQLRALRRAVIINDVNRFAAIRMGAPDKKDIVGPLDRILPDTDGTFVQWLVAFARGDALYRSETHLQTPEGPVNTLFAAGLPRDMDDFENIIVSDLDITEYKAAQARLAQAELEVARAARVTTMGALSASIAHEVNSPLAAIIANAEATLRWLRRDDPNLAEALSGVEHIIEAAVRAKGVVERTRAFLGNSPADMQPHDVAGLIQDAIILVDRELCSMKVSIHVDTTDRLPRVLADPINIQQVLINLLLNAAHAMDDRSGPRDITVTARQDGARVRMEVADRGPGIDPETMKLMFEPFYSTKAGGMGMGLAICRTCIAAHGGRLWATSTVGEGARFHFDLPIAEAAPEPGATYSAAAPA</sequence>
<evidence type="ECO:0000256" key="8">
    <source>
        <dbReference type="ARBA" id="ARBA00023012"/>
    </source>
</evidence>
<evidence type="ECO:0000256" key="1">
    <source>
        <dbReference type="ARBA" id="ARBA00000085"/>
    </source>
</evidence>
<evidence type="ECO:0000256" key="3">
    <source>
        <dbReference type="ARBA" id="ARBA00022553"/>
    </source>
</evidence>
<evidence type="ECO:0000256" key="7">
    <source>
        <dbReference type="ARBA" id="ARBA00022840"/>
    </source>
</evidence>
<dbReference type="Proteomes" id="UP001361239">
    <property type="component" value="Unassembled WGS sequence"/>
</dbReference>
<dbReference type="InterPro" id="IPR005467">
    <property type="entry name" value="His_kinase_dom"/>
</dbReference>
<feature type="domain" description="Histidine kinase" evidence="10">
    <location>
        <begin position="281"/>
        <end position="495"/>
    </location>
</feature>
<evidence type="ECO:0000313" key="11">
    <source>
        <dbReference type="EMBL" id="MEJ5977993.1"/>
    </source>
</evidence>
<keyword evidence="9" id="KW-1133">Transmembrane helix</keyword>
<reference evidence="11 12" key="1">
    <citation type="submission" date="2024-03" db="EMBL/GenBank/DDBJ databases">
        <authorList>
            <person name="Jo J.-H."/>
        </authorList>
    </citation>
    <scope>NUCLEOTIDE SEQUENCE [LARGE SCALE GENOMIC DNA]</scope>
    <source>
        <strain evidence="11 12">PS1R-30</strain>
    </source>
</reference>
<dbReference type="PROSITE" id="PS50109">
    <property type="entry name" value="HIS_KIN"/>
    <property type="match status" value="1"/>
</dbReference>
<dbReference type="InterPro" id="IPR004358">
    <property type="entry name" value="Sig_transdc_His_kin-like_C"/>
</dbReference>
<dbReference type="Gene3D" id="3.30.565.10">
    <property type="entry name" value="Histidine kinase-like ATPase, C-terminal domain"/>
    <property type="match status" value="1"/>
</dbReference>
<dbReference type="GO" id="GO:0005524">
    <property type="term" value="F:ATP binding"/>
    <property type="evidence" value="ECO:0007669"/>
    <property type="project" value="UniProtKB-KW"/>
</dbReference>
<evidence type="ECO:0000259" key="10">
    <source>
        <dbReference type="PROSITE" id="PS50109"/>
    </source>
</evidence>
<keyword evidence="9" id="KW-0472">Membrane</keyword>
<keyword evidence="6" id="KW-0418">Kinase</keyword>
<dbReference type="SUPFAM" id="SSF47384">
    <property type="entry name" value="Homodimeric domain of signal transducing histidine kinase"/>
    <property type="match status" value="1"/>
</dbReference>
<keyword evidence="9" id="KW-0812">Transmembrane</keyword>
<keyword evidence="12" id="KW-1185">Reference proteome</keyword>
<dbReference type="InterPro" id="IPR036890">
    <property type="entry name" value="HATPase_C_sf"/>
</dbReference>
<dbReference type="SUPFAM" id="SSF55874">
    <property type="entry name" value="ATPase domain of HSP90 chaperone/DNA topoisomerase II/histidine kinase"/>
    <property type="match status" value="1"/>
</dbReference>
<accession>A0ABU8RY92</accession>
<keyword evidence="5" id="KW-0547">Nucleotide-binding</keyword>
<keyword evidence="7 11" id="KW-0067">ATP-binding</keyword>
<evidence type="ECO:0000313" key="12">
    <source>
        <dbReference type="Proteomes" id="UP001361239"/>
    </source>
</evidence>
<name>A0ABU8RY92_9SPHN</name>
<gene>
    <name evidence="11" type="ORF">WG901_15185</name>
</gene>
<keyword evidence="8" id="KW-0902">Two-component regulatory system</keyword>
<proteinExistence type="predicted"/>
<dbReference type="Gene3D" id="1.10.287.130">
    <property type="match status" value="1"/>
</dbReference>
<organism evidence="11 12">
    <name type="scientific">Novosphingobium anseongense</name>
    <dbReference type="NCBI Taxonomy" id="3133436"/>
    <lineage>
        <taxon>Bacteria</taxon>
        <taxon>Pseudomonadati</taxon>
        <taxon>Pseudomonadota</taxon>
        <taxon>Alphaproteobacteria</taxon>
        <taxon>Sphingomonadales</taxon>
        <taxon>Sphingomonadaceae</taxon>
        <taxon>Novosphingobium</taxon>
    </lineage>
</organism>
<dbReference type="EMBL" id="JBBHJZ010000003">
    <property type="protein sequence ID" value="MEJ5977993.1"/>
    <property type="molecule type" value="Genomic_DNA"/>
</dbReference>
<keyword evidence="3" id="KW-0597">Phosphoprotein</keyword>
<dbReference type="EC" id="2.7.13.3" evidence="2"/>
<evidence type="ECO:0000256" key="9">
    <source>
        <dbReference type="SAM" id="Phobius"/>
    </source>
</evidence>
<protein>
    <recommendedName>
        <fullName evidence="2">histidine kinase</fullName>
        <ecNumber evidence="2">2.7.13.3</ecNumber>
    </recommendedName>
</protein>